<dbReference type="AlphaFoldDB" id="A0A7I9YIE1"/>
<evidence type="ECO:0000259" key="1">
    <source>
        <dbReference type="PROSITE" id="PS50943"/>
    </source>
</evidence>
<dbReference type="Gene3D" id="3.30.450.180">
    <property type="match status" value="1"/>
</dbReference>
<sequence>MAEGQLGRAVREWRTRRRLSQMELAHKVGVSPRHISFVETGRANASRNLLLGIGESLDLPLDARNRLLLAGGYAPAFSELTLDAERMRPVKAAVDAVLAGHSPYPAVVTDACWNLVAANTGCLVLVEGVDPTLLATPINVMRLCLHPNGLAPRLVNHTEVRSSILRRMRRHVEATAAPDIRQLYDEVSAYPAPRESRSGGIAGHPSQELYVPFRLATLDGVELRFVNTIATFGSPLDICVESLAMESFFPADTATADYLRRLDDGQRLRAVAEQHPHLLGFVSGG</sequence>
<protein>
    <submittedName>
        <fullName evidence="2">Transcriptional regulator</fullName>
    </submittedName>
</protein>
<evidence type="ECO:0000313" key="2">
    <source>
        <dbReference type="EMBL" id="GFG88263.1"/>
    </source>
</evidence>
<dbReference type="CDD" id="cd00093">
    <property type="entry name" value="HTH_XRE"/>
    <property type="match status" value="1"/>
</dbReference>
<dbReference type="SMART" id="SM00530">
    <property type="entry name" value="HTH_XRE"/>
    <property type="match status" value="1"/>
</dbReference>
<dbReference type="PANTHER" id="PTHR35010:SF4">
    <property type="entry name" value="BLL5781 PROTEIN"/>
    <property type="match status" value="1"/>
</dbReference>
<dbReference type="GO" id="GO:0003677">
    <property type="term" value="F:DNA binding"/>
    <property type="evidence" value="ECO:0007669"/>
    <property type="project" value="InterPro"/>
</dbReference>
<dbReference type="EMBL" id="BLKZ01000001">
    <property type="protein sequence ID" value="GFG88263.1"/>
    <property type="molecule type" value="Genomic_DNA"/>
</dbReference>
<dbReference type="RefSeq" id="WP_240355326.1">
    <property type="nucleotide sequence ID" value="NZ_BLKZ01000001.1"/>
</dbReference>
<dbReference type="Gene3D" id="1.10.260.40">
    <property type="entry name" value="lambda repressor-like DNA-binding domains"/>
    <property type="match status" value="1"/>
</dbReference>
<dbReference type="SUPFAM" id="SSF47413">
    <property type="entry name" value="lambda repressor-like DNA-binding domains"/>
    <property type="match status" value="1"/>
</dbReference>
<dbReference type="Pfam" id="PF17765">
    <property type="entry name" value="MLTR_LBD"/>
    <property type="match status" value="1"/>
</dbReference>
<proteinExistence type="predicted"/>
<dbReference type="InterPro" id="IPR001387">
    <property type="entry name" value="Cro/C1-type_HTH"/>
</dbReference>
<accession>A0A7I9YIE1</accession>
<dbReference type="Pfam" id="PF13560">
    <property type="entry name" value="HTH_31"/>
    <property type="match status" value="1"/>
</dbReference>
<dbReference type="PANTHER" id="PTHR35010">
    <property type="entry name" value="BLL4672 PROTEIN-RELATED"/>
    <property type="match status" value="1"/>
</dbReference>
<dbReference type="InterPro" id="IPR010982">
    <property type="entry name" value="Lambda_DNA-bd_dom_sf"/>
</dbReference>
<evidence type="ECO:0000313" key="3">
    <source>
        <dbReference type="Proteomes" id="UP000465360"/>
    </source>
</evidence>
<name>A0A7I9YIE1_MYCBU</name>
<gene>
    <name evidence="2" type="ORF">MBOU_03050</name>
</gene>
<dbReference type="PROSITE" id="PS50943">
    <property type="entry name" value="HTH_CROC1"/>
    <property type="match status" value="1"/>
</dbReference>
<organism evidence="2 3">
    <name type="scientific">Mycobacterium bourgelatii</name>
    <dbReference type="NCBI Taxonomy" id="1273442"/>
    <lineage>
        <taxon>Bacteria</taxon>
        <taxon>Bacillati</taxon>
        <taxon>Actinomycetota</taxon>
        <taxon>Actinomycetes</taxon>
        <taxon>Mycobacteriales</taxon>
        <taxon>Mycobacteriaceae</taxon>
        <taxon>Mycobacterium</taxon>
    </lineage>
</organism>
<dbReference type="Proteomes" id="UP000465360">
    <property type="component" value="Unassembled WGS sequence"/>
</dbReference>
<comment type="caution">
    <text evidence="2">The sequence shown here is derived from an EMBL/GenBank/DDBJ whole genome shotgun (WGS) entry which is preliminary data.</text>
</comment>
<feature type="domain" description="HTH cro/C1-type" evidence="1">
    <location>
        <begin position="10"/>
        <end position="64"/>
    </location>
</feature>
<keyword evidence="3" id="KW-1185">Reference proteome</keyword>
<dbReference type="InterPro" id="IPR041413">
    <property type="entry name" value="MLTR_LBD"/>
</dbReference>
<reference evidence="2 3" key="1">
    <citation type="journal article" date="2019" name="Emerg. Microbes Infect.">
        <title>Comprehensive subspecies identification of 175 nontuberculous mycobacteria species based on 7547 genomic profiles.</title>
        <authorList>
            <person name="Matsumoto Y."/>
            <person name="Kinjo T."/>
            <person name="Motooka D."/>
            <person name="Nabeya D."/>
            <person name="Jung N."/>
            <person name="Uechi K."/>
            <person name="Horii T."/>
            <person name="Iida T."/>
            <person name="Fujita J."/>
            <person name="Nakamura S."/>
        </authorList>
    </citation>
    <scope>NUCLEOTIDE SEQUENCE [LARGE SCALE GENOMIC DNA]</scope>
    <source>
        <strain evidence="2 3">JCM 30725</strain>
    </source>
</reference>